<keyword evidence="1" id="KW-0521">NADP</keyword>
<sequence length="317" mass="33789">MASGGEEKKSRILVVGGTGYIGRHVVLASARLGHPTTALVRDLSPSDPAKSQLLQSFRDAGVTLLHGDLYDHASLLSAVRDADVVISTLGALQIADQTKLIAAIKEGGGGNVRRFLPSEFGLDPDHTGAVEPARSIFTREGRPCGAPVCKPPGVPVHVPLVSNYFAGYALPTIGQNLPPARPVDSVVILGDGATKVVFVEEGDIGTYTVLAAVDPRAENKTVNIRPAKNAVSHEELVALWEKKTGKKLERVYVPEDAVLKQIQESEIPLNIVLSIAHAGYIRGETTTPLDPATAVEATQLFPDVQYTTVDDYLNRLL</sequence>
<name>A2ZNC6_ORYSJ</name>
<dbReference type="Pfam" id="PF05368">
    <property type="entry name" value="NmrA"/>
    <property type="match status" value="1"/>
</dbReference>
<dbReference type="EMBL" id="CM000138">
    <property type="protein sequence ID" value="EAZ10223.1"/>
    <property type="molecule type" value="Genomic_DNA"/>
</dbReference>
<dbReference type="AlphaFoldDB" id="A2ZNC6"/>
<dbReference type="InterPro" id="IPR050608">
    <property type="entry name" value="NmrA-type/Isoflavone_red_sf"/>
</dbReference>
<dbReference type="Proteomes" id="UP000007752">
    <property type="component" value="Chromosome 1"/>
</dbReference>
<evidence type="ECO:0000256" key="2">
    <source>
        <dbReference type="ARBA" id="ARBA00023002"/>
    </source>
</evidence>
<reference evidence="4" key="1">
    <citation type="journal article" date="2005" name="PLoS Biol.">
        <title>The genomes of Oryza sativa: a history of duplications.</title>
        <authorList>
            <person name="Yu J."/>
            <person name="Wang J."/>
            <person name="Lin W."/>
            <person name="Li S."/>
            <person name="Li H."/>
            <person name="Zhou J."/>
            <person name="Ni P."/>
            <person name="Dong W."/>
            <person name="Hu S."/>
            <person name="Zeng C."/>
            <person name="Zhang J."/>
            <person name="Zhang Y."/>
            <person name="Li R."/>
            <person name="Xu Z."/>
            <person name="Li S."/>
            <person name="Li X."/>
            <person name="Zheng H."/>
            <person name="Cong L."/>
            <person name="Lin L."/>
            <person name="Yin J."/>
            <person name="Geng J."/>
            <person name="Li G."/>
            <person name="Shi J."/>
            <person name="Liu J."/>
            <person name="Lv H."/>
            <person name="Li J."/>
            <person name="Wang J."/>
            <person name="Deng Y."/>
            <person name="Ran L."/>
            <person name="Shi X."/>
            <person name="Wang X."/>
            <person name="Wu Q."/>
            <person name="Li C."/>
            <person name="Ren X."/>
            <person name="Wang J."/>
            <person name="Wang X."/>
            <person name="Li D."/>
            <person name="Liu D."/>
            <person name="Zhang X."/>
            <person name="Ji Z."/>
            <person name="Zhao W."/>
            <person name="Sun Y."/>
            <person name="Zhang Z."/>
            <person name="Bao J."/>
            <person name="Han Y."/>
            <person name="Dong L."/>
            <person name="Ji J."/>
            <person name="Chen P."/>
            <person name="Wu S."/>
            <person name="Liu J."/>
            <person name="Xiao Y."/>
            <person name="Bu D."/>
            <person name="Tan J."/>
            <person name="Yang L."/>
            <person name="Ye C."/>
            <person name="Zhang J."/>
            <person name="Xu J."/>
            <person name="Zhou Y."/>
            <person name="Yu Y."/>
            <person name="Zhang B."/>
            <person name="Zhuang S."/>
            <person name="Wei H."/>
            <person name="Liu B."/>
            <person name="Lei M."/>
            <person name="Yu H."/>
            <person name="Li Y."/>
            <person name="Xu H."/>
            <person name="Wei S."/>
            <person name="He X."/>
            <person name="Fang L."/>
            <person name="Zhang Z."/>
            <person name="Zhang Y."/>
            <person name="Huang X."/>
            <person name="Su Z."/>
            <person name="Tong W."/>
            <person name="Li J."/>
            <person name="Tong Z."/>
            <person name="Li S."/>
            <person name="Ye J."/>
            <person name="Wang L."/>
            <person name="Fang L."/>
            <person name="Lei T."/>
            <person name="Chen C."/>
            <person name="Chen H."/>
            <person name="Xu Z."/>
            <person name="Li H."/>
            <person name="Huang H."/>
            <person name="Zhang F."/>
            <person name="Xu H."/>
            <person name="Li N."/>
            <person name="Zhao C."/>
            <person name="Li S."/>
            <person name="Dong L."/>
            <person name="Huang Y."/>
            <person name="Li L."/>
            <person name="Xi Y."/>
            <person name="Qi Q."/>
            <person name="Li W."/>
            <person name="Zhang B."/>
            <person name="Hu W."/>
            <person name="Zhang Y."/>
            <person name="Tian X."/>
            <person name="Jiao Y."/>
            <person name="Liang X."/>
            <person name="Jin J."/>
            <person name="Gao L."/>
            <person name="Zheng W."/>
            <person name="Hao B."/>
            <person name="Liu S."/>
            <person name="Wang W."/>
            <person name="Yuan L."/>
            <person name="Cao M."/>
            <person name="McDermott J."/>
            <person name="Samudrala R."/>
            <person name="Wang J."/>
            <person name="Wong G.K."/>
            <person name="Yang H."/>
        </authorList>
    </citation>
    <scope>NUCLEOTIDE SEQUENCE [LARGE SCALE GENOMIC DNA]</scope>
</reference>
<protein>
    <recommendedName>
        <fullName evidence="3">NmrA-like domain-containing protein</fullName>
    </recommendedName>
</protein>
<dbReference type="CDD" id="cd05259">
    <property type="entry name" value="PCBER_SDR_a"/>
    <property type="match status" value="1"/>
</dbReference>
<dbReference type="InterPro" id="IPR036291">
    <property type="entry name" value="NAD(P)-bd_dom_sf"/>
</dbReference>
<accession>A2ZNC6</accession>
<reference evidence="4" key="2">
    <citation type="submission" date="2008-12" db="EMBL/GenBank/DDBJ databases">
        <title>Improved gene annotation of the rice (Oryza sativa) genomes.</title>
        <authorList>
            <person name="Wang J."/>
            <person name="Li R."/>
            <person name="Fan W."/>
            <person name="Huang Q."/>
            <person name="Zhang J."/>
            <person name="Zhou Y."/>
            <person name="Hu Y."/>
            <person name="Zi S."/>
            <person name="Li J."/>
            <person name="Ni P."/>
            <person name="Zheng H."/>
            <person name="Zhang Y."/>
            <person name="Zhao M."/>
            <person name="Hao Q."/>
            <person name="McDermott J."/>
            <person name="Samudrala R."/>
            <person name="Kristiansen K."/>
            <person name="Wong G.K.-S."/>
        </authorList>
    </citation>
    <scope>NUCLEOTIDE SEQUENCE</scope>
</reference>
<dbReference type="GO" id="GO:0016491">
    <property type="term" value="F:oxidoreductase activity"/>
    <property type="evidence" value="ECO:0007669"/>
    <property type="project" value="UniProtKB-KW"/>
</dbReference>
<dbReference type="InterPro" id="IPR008030">
    <property type="entry name" value="NmrA-like"/>
</dbReference>
<dbReference type="PANTHER" id="PTHR43349">
    <property type="entry name" value="PINORESINOL REDUCTASE-RELATED"/>
    <property type="match status" value="1"/>
</dbReference>
<organism evidence="4">
    <name type="scientific">Oryza sativa subsp. japonica</name>
    <name type="common">Rice</name>
    <dbReference type="NCBI Taxonomy" id="39947"/>
    <lineage>
        <taxon>Eukaryota</taxon>
        <taxon>Viridiplantae</taxon>
        <taxon>Streptophyta</taxon>
        <taxon>Embryophyta</taxon>
        <taxon>Tracheophyta</taxon>
        <taxon>Spermatophyta</taxon>
        <taxon>Magnoliopsida</taxon>
        <taxon>Liliopsida</taxon>
        <taxon>Poales</taxon>
        <taxon>Poaceae</taxon>
        <taxon>BOP clade</taxon>
        <taxon>Oryzoideae</taxon>
        <taxon>Oryzeae</taxon>
        <taxon>Oryzinae</taxon>
        <taxon>Oryza</taxon>
        <taxon>Oryza sativa</taxon>
    </lineage>
</organism>
<evidence type="ECO:0000256" key="1">
    <source>
        <dbReference type="ARBA" id="ARBA00022857"/>
    </source>
</evidence>
<feature type="domain" description="NmrA-like" evidence="3">
    <location>
        <begin position="8"/>
        <end position="313"/>
    </location>
</feature>
<keyword evidence="2" id="KW-0560">Oxidoreductase</keyword>
<gene>
    <name evidence="4" type="ORF">OsJ_00053</name>
</gene>
<dbReference type="Gene3D" id="3.90.25.10">
    <property type="entry name" value="UDP-galactose 4-epimerase, domain 1"/>
    <property type="match status" value="1"/>
</dbReference>
<proteinExistence type="predicted"/>
<dbReference type="PANTHER" id="PTHR43349:SF1">
    <property type="entry name" value="ISOFLAVONE REDUCTASE HOMOLOG IRL"/>
    <property type="match status" value="1"/>
</dbReference>
<evidence type="ECO:0000313" key="4">
    <source>
        <dbReference type="EMBL" id="EAZ10223.1"/>
    </source>
</evidence>
<dbReference type="InterPro" id="IPR045312">
    <property type="entry name" value="PCBER-like"/>
</dbReference>
<dbReference type="SUPFAM" id="SSF51735">
    <property type="entry name" value="NAD(P)-binding Rossmann-fold domains"/>
    <property type="match status" value="1"/>
</dbReference>
<evidence type="ECO:0000259" key="3">
    <source>
        <dbReference type="Pfam" id="PF05368"/>
    </source>
</evidence>
<dbReference type="Gene3D" id="3.40.50.720">
    <property type="entry name" value="NAD(P)-binding Rossmann-like Domain"/>
    <property type="match status" value="1"/>
</dbReference>